<keyword evidence="8" id="KW-0472">Membrane</keyword>
<dbReference type="CDD" id="cd11386">
    <property type="entry name" value="MCP_signal"/>
    <property type="match status" value="1"/>
</dbReference>
<dbReference type="SUPFAM" id="SSF58104">
    <property type="entry name" value="Methyl-accepting chemotaxis protein (MCP) signaling domain"/>
    <property type="match status" value="1"/>
</dbReference>
<organism evidence="11 12">
    <name type="scientific">Buttiauxella gaviniae ATCC 51604</name>
    <dbReference type="NCBI Taxonomy" id="1354253"/>
    <lineage>
        <taxon>Bacteria</taxon>
        <taxon>Pseudomonadati</taxon>
        <taxon>Pseudomonadota</taxon>
        <taxon>Gammaproteobacteria</taxon>
        <taxon>Enterobacterales</taxon>
        <taxon>Enterobacteriaceae</taxon>
        <taxon>Buttiauxella</taxon>
    </lineage>
</organism>
<evidence type="ECO:0000256" key="1">
    <source>
        <dbReference type="ARBA" id="ARBA00004429"/>
    </source>
</evidence>
<sequence>MLNNYSVRTVILVFISASFVFIDLMAFLLVANVSVILMLNIVGVVLISTLWFYMTKYLVRPINEVKRNIDEINSGNLSISIREFGNNCAGKLIPGINSLAKEISSLVMDIRKSSNSASILSGTLANQSAELSVKTEQQSAMLMQTASSMEEISAGTKSNAENTRQLNDITNEAHKSAGHGSELMHKLTENMVSITDCSKKMTEIISIIDGIAFQTNILALNAAVEAARAGEHGKGFAVVAGEVRVLAQKSSESAKNIKALIEKTNTNVMQGAKLVSEAEKNMHDIVSGSDDLNMLMEHIFISTNEQEKGIQQITIALSELEKVTLSNAAVVVELAESSDVLKNQVVELQKRTNNLRLNGEDKNTMPVAPLLVPTKQGKHASEGHWQTF</sequence>
<evidence type="ECO:0000256" key="5">
    <source>
        <dbReference type="ARBA" id="ARBA00029447"/>
    </source>
</evidence>
<evidence type="ECO:0000256" key="6">
    <source>
        <dbReference type="PROSITE-ProRule" id="PRU00284"/>
    </source>
</evidence>
<name>A0A1B7HNA9_9ENTR</name>
<dbReference type="GO" id="GO:0007165">
    <property type="term" value="P:signal transduction"/>
    <property type="evidence" value="ECO:0007669"/>
    <property type="project" value="UniProtKB-KW"/>
</dbReference>
<evidence type="ECO:0000313" key="12">
    <source>
        <dbReference type="Proteomes" id="UP000078504"/>
    </source>
</evidence>
<evidence type="ECO:0000259" key="10">
    <source>
        <dbReference type="PROSITE" id="PS50885"/>
    </source>
</evidence>
<keyword evidence="3" id="KW-0145">Chemotaxis</keyword>
<evidence type="ECO:0000256" key="7">
    <source>
        <dbReference type="SAM" id="Coils"/>
    </source>
</evidence>
<evidence type="ECO:0000259" key="9">
    <source>
        <dbReference type="PROSITE" id="PS50111"/>
    </source>
</evidence>
<dbReference type="FunFam" id="1.10.287.950:FF:000001">
    <property type="entry name" value="Methyl-accepting chemotaxis sensory transducer"/>
    <property type="match status" value="1"/>
</dbReference>
<comment type="subcellular location">
    <subcellularLocation>
        <location evidence="1">Cell inner membrane</location>
        <topology evidence="1">Multi-pass membrane protein</topology>
    </subcellularLocation>
</comment>
<gene>
    <name evidence="11" type="ORF">M977_04365</name>
</gene>
<dbReference type="GO" id="GO:0006935">
    <property type="term" value="P:chemotaxis"/>
    <property type="evidence" value="ECO:0007669"/>
    <property type="project" value="UniProtKB-KW"/>
</dbReference>
<dbReference type="InterPro" id="IPR003660">
    <property type="entry name" value="HAMP_dom"/>
</dbReference>
<protein>
    <submittedName>
        <fullName evidence="11">Putative methyl-accepting chemotaxis protein</fullName>
    </submittedName>
</protein>
<keyword evidence="7" id="KW-0175">Coiled coil</keyword>
<keyword evidence="8" id="KW-1133">Transmembrane helix</keyword>
<dbReference type="EMBL" id="LXEP01000044">
    <property type="protein sequence ID" value="OAT17119.1"/>
    <property type="molecule type" value="Genomic_DNA"/>
</dbReference>
<dbReference type="PANTHER" id="PTHR43531:SF14">
    <property type="entry name" value="METHYL-ACCEPTING CHEMOTAXIS PROTEIN I-RELATED"/>
    <property type="match status" value="1"/>
</dbReference>
<feature type="domain" description="Methyl-accepting transducer" evidence="9">
    <location>
        <begin position="113"/>
        <end position="342"/>
    </location>
</feature>
<dbReference type="GO" id="GO:0004888">
    <property type="term" value="F:transmembrane signaling receptor activity"/>
    <property type="evidence" value="ECO:0007669"/>
    <property type="project" value="InterPro"/>
</dbReference>
<keyword evidence="4 6" id="KW-0807">Transducer</keyword>
<comment type="similarity">
    <text evidence="5">Belongs to the methyl-accepting chemotaxis (MCP) protein family.</text>
</comment>
<dbReference type="SMART" id="SM00283">
    <property type="entry name" value="MA"/>
    <property type="match status" value="1"/>
</dbReference>
<keyword evidence="2" id="KW-0488">Methylation</keyword>
<evidence type="ECO:0000313" key="11">
    <source>
        <dbReference type="EMBL" id="OAT17119.1"/>
    </source>
</evidence>
<feature type="transmembrane region" description="Helical" evidence="8">
    <location>
        <begin position="7"/>
        <end position="29"/>
    </location>
</feature>
<dbReference type="InterPro" id="IPR051310">
    <property type="entry name" value="MCP_chemotaxis"/>
</dbReference>
<evidence type="ECO:0000256" key="2">
    <source>
        <dbReference type="ARBA" id="ARBA00022481"/>
    </source>
</evidence>
<evidence type="ECO:0000256" key="8">
    <source>
        <dbReference type="SAM" id="Phobius"/>
    </source>
</evidence>
<feature type="coiled-coil region" evidence="7">
    <location>
        <begin position="331"/>
        <end position="358"/>
    </location>
</feature>
<accession>A0A1B7HNA9</accession>
<dbReference type="PROSITE" id="PS50111">
    <property type="entry name" value="CHEMOTAXIS_TRANSDUC_2"/>
    <property type="match status" value="1"/>
</dbReference>
<dbReference type="InterPro" id="IPR004089">
    <property type="entry name" value="MCPsignal_dom"/>
</dbReference>
<dbReference type="Pfam" id="PF00015">
    <property type="entry name" value="MCPsignal"/>
    <property type="match status" value="1"/>
</dbReference>
<dbReference type="Gene3D" id="1.10.287.950">
    <property type="entry name" value="Methyl-accepting chemotaxis protein"/>
    <property type="match status" value="1"/>
</dbReference>
<keyword evidence="8" id="KW-0812">Transmembrane</keyword>
<dbReference type="PRINTS" id="PR00260">
    <property type="entry name" value="CHEMTRNSDUCR"/>
</dbReference>
<dbReference type="Proteomes" id="UP000078504">
    <property type="component" value="Unassembled WGS sequence"/>
</dbReference>
<dbReference type="AlphaFoldDB" id="A0A1B7HNA9"/>
<evidence type="ECO:0000256" key="4">
    <source>
        <dbReference type="ARBA" id="ARBA00023224"/>
    </source>
</evidence>
<feature type="domain" description="HAMP" evidence="10">
    <location>
        <begin position="56"/>
        <end position="108"/>
    </location>
</feature>
<comment type="caution">
    <text evidence="11">The sequence shown here is derived from an EMBL/GenBank/DDBJ whole genome shotgun (WGS) entry which is preliminary data.</text>
</comment>
<proteinExistence type="inferred from homology"/>
<evidence type="ECO:0000256" key="3">
    <source>
        <dbReference type="ARBA" id="ARBA00022500"/>
    </source>
</evidence>
<dbReference type="PANTHER" id="PTHR43531">
    <property type="entry name" value="PROTEIN ICFG"/>
    <property type="match status" value="1"/>
</dbReference>
<dbReference type="RefSeq" id="WP_064518849.1">
    <property type="nucleotide sequence ID" value="NZ_LXEP01000044.1"/>
</dbReference>
<dbReference type="PATRIC" id="fig|1354253.4.peg.4479"/>
<feature type="transmembrane region" description="Helical" evidence="8">
    <location>
        <begin position="35"/>
        <end position="54"/>
    </location>
</feature>
<dbReference type="InterPro" id="IPR004090">
    <property type="entry name" value="Chemotax_Me-accpt_rcpt"/>
</dbReference>
<dbReference type="PROSITE" id="PS50885">
    <property type="entry name" value="HAMP"/>
    <property type="match status" value="1"/>
</dbReference>
<dbReference type="GO" id="GO:0005886">
    <property type="term" value="C:plasma membrane"/>
    <property type="evidence" value="ECO:0007669"/>
    <property type="project" value="UniProtKB-SubCell"/>
</dbReference>
<reference evidence="11 12" key="1">
    <citation type="submission" date="2016-04" db="EMBL/GenBank/DDBJ databases">
        <title>ATOL: Assembling a taxonomically balanced genome-scale reconstruction of the evolutionary history of the Enterobacteriaceae.</title>
        <authorList>
            <person name="Plunkett G.III."/>
            <person name="Neeno-Eckwall E.C."/>
            <person name="Glasner J.D."/>
            <person name="Perna N.T."/>
        </authorList>
    </citation>
    <scope>NUCLEOTIDE SEQUENCE [LARGE SCALE GENOMIC DNA]</scope>
    <source>
        <strain evidence="11 12">ATCC 51604</strain>
    </source>
</reference>